<name>A0A246GKB8_9FLAO</name>
<dbReference type="AlphaFoldDB" id="A0A246GKB8"/>
<feature type="transmembrane region" description="Helical" evidence="1">
    <location>
        <begin position="378"/>
        <end position="400"/>
    </location>
</feature>
<feature type="transmembrane region" description="Helical" evidence="1">
    <location>
        <begin position="175"/>
        <end position="198"/>
    </location>
</feature>
<dbReference type="RefSeq" id="WP_088391330.1">
    <property type="nucleotide sequence ID" value="NZ_MTCZ01000023.1"/>
</dbReference>
<proteinExistence type="predicted"/>
<feature type="transmembrane region" description="Helical" evidence="1">
    <location>
        <begin position="282"/>
        <end position="300"/>
    </location>
</feature>
<feature type="transmembrane region" description="Helical" evidence="1">
    <location>
        <begin position="118"/>
        <end position="137"/>
    </location>
</feature>
<feature type="transmembrane region" description="Helical" evidence="1">
    <location>
        <begin position="345"/>
        <end position="366"/>
    </location>
</feature>
<dbReference type="EMBL" id="MTCZ01000023">
    <property type="protein sequence ID" value="OWP84676.1"/>
    <property type="molecule type" value="Genomic_DNA"/>
</dbReference>
<organism evidence="2 3">
    <name type="scientific">Flavobacterium davisii</name>
    <dbReference type="NCBI Taxonomy" id="2906077"/>
    <lineage>
        <taxon>Bacteria</taxon>
        <taxon>Pseudomonadati</taxon>
        <taxon>Bacteroidota</taxon>
        <taxon>Flavobacteriia</taxon>
        <taxon>Flavobacteriales</taxon>
        <taxon>Flavobacteriaceae</taxon>
        <taxon>Flavobacterium</taxon>
    </lineage>
</organism>
<sequence length="529" mass="62596">MKKINDVPIWLVLFFNLLIAFGFYWQQKKATVLDLSSDLANIIPICKKIDDPSLFSKDLFLADVQDVKYYTPVYVETLRFIAKIVDNNYIKALNILGSITHFIFGILWYLVFTKIYRFSWIAFFMSILVRGIVWPPGGELLGISELWTIMPRTLFQAILPLPFLVYVYTKKKQHILAFLVLGLISNFHPISGIGAFIMYWSLYIGYSFLEEKRNTKEIIYKSILISFFFTIGILPFITNYFININNNLIKIDKQLFTAAFLTRIPEIFINPLQFILQWNRKVFWFFLFSFFLFVFLDQSRKKKISKILFFTIIMLFLVSNSIYYIEGFINQIAGMNLRMAFQFIRFQKIILIILEISLGFLLVELIERFKLKSFYQMMSLFCFIFLLLFSHISLISRLPLIGDDLGKSILPKKFMLNIKDTNYKKSDLLTVIEYIKIHTSKDELIYGHFLIRAGADRSVYLDSKGAGMLIEGNPMKFIKWYNDYEQFNRLKSREQLDFLKQKKVKYIVSKEKYSLKMLKKTNTYKLYKL</sequence>
<feature type="transmembrane region" description="Helical" evidence="1">
    <location>
        <begin position="92"/>
        <end position="111"/>
    </location>
</feature>
<keyword evidence="1" id="KW-1133">Transmembrane helix</keyword>
<evidence type="ECO:0000313" key="2">
    <source>
        <dbReference type="EMBL" id="OWP84676.1"/>
    </source>
</evidence>
<keyword evidence="1" id="KW-0472">Membrane</keyword>
<reference evidence="2 3" key="1">
    <citation type="journal article" date="2017" name="Infect. Genet. Evol.">
        <title>Comparative genome analysis of fish pathogen Flavobacterium columnare reveals extensive sequence diversity within the species.</title>
        <authorList>
            <person name="Kayansamruaj P."/>
            <person name="Dong H.T."/>
            <person name="Hirono I."/>
            <person name="Kondo H."/>
            <person name="Senapin S."/>
            <person name="Rodkhum C."/>
        </authorList>
    </citation>
    <scope>NUCLEOTIDE SEQUENCE [LARGE SCALE GENOMIC DNA]</scope>
    <source>
        <strain evidence="2 3">1215</strain>
    </source>
</reference>
<comment type="caution">
    <text evidence="2">The sequence shown here is derived from an EMBL/GenBank/DDBJ whole genome shotgun (WGS) entry which is preliminary data.</text>
</comment>
<accession>A0A246GKB8</accession>
<feature type="transmembrane region" description="Helical" evidence="1">
    <location>
        <begin position="307"/>
        <end position="325"/>
    </location>
</feature>
<evidence type="ECO:0000313" key="3">
    <source>
        <dbReference type="Proteomes" id="UP000197768"/>
    </source>
</evidence>
<feature type="transmembrane region" description="Helical" evidence="1">
    <location>
        <begin position="254"/>
        <end position="276"/>
    </location>
</feature>
<keyword evidence="1" id="KW-0812">Transmembrane</keyword>
<evidence type="ECO:0000256" key="1">
    <source>
        <dbReference type="SAM" id="Phobius"/>
    </source>
</evidence>
<feature type="transmembrane region" description="Helical" evidence="1">
    <location>
        <begin position="7"/>
        <end position="25"/>
    </location>
</feature>
<protein>
    <submittedName>
        <fullName evidence="2">Uncharacterized protein</fullName>
    </submittedName>
</protein>
<gene>
    <name evidence="2" type="ORF">BWK59_04165</name>
</gene>
<feature type="transmembrane region" description="Helical" evidence="1">
    <location>
        <begin position="218"/>
        <end position="242"/>
    </location>
</feature>
<feature type="transmembrane region" description="Helical" evidence="1">
    <location>
        <begin position="149"/>
        <end position="168"/>
    </location>
</feature>
<dbReference type="Proteomes" id="UP000197768">
    <property type="component" value="Unassembled WGS sequence"/>
</dbReference>